<accession>A0A670I9A4</accession>
<evidence type="ECO:0000313" key="4">
    <source>
        <dbReference type="Proteomes" id="UP000472272"/>
    </source>
</evidence>
<dbReference type="AlphaFoldDB" id="A0A670I9A4"/>
<dbReference type="PANTHER" id="PTHR28495:SF1">
    <property type="entry name" value="GENE, 17266-RELATED"/>
    <property type="match status" value="1"/>
</dbReference>
<dbReference type="Proteomes" id="UP000472272">
    <property type="component" value="Chromosome 7"/>
</dbReference>
<evidence type="ECO:0000259" key="2">
    <source>
        <dbReference type="Pfam" id="PF15813"/>
    </source>
</evidence>
<organism evidence="3 4">
    <name type="scientific">Podarcis muralis</name>
    <name type="common">Wall lizard</name>
    <name type="synonym">Lacerta muralis</name>
    <dbReference type="NCBI Taxonomy" id="64176"/>
    <lineage>
        <taxon>Eukaryota</taxon>
        <taxon>Metazoa</taxon>
        <taxon>Chordata</taxon>
        <taxon>Craniata</taxon>
        <taxon>Vertebrata</taxon>
        <taxon>Euteleostomi</taxon>
        <taxon>Lepidosauria</taxon>
        <taxon>Squamata</taxon>
        <taxon>Bifurcata</taxon>
        <taxon>Unidentata</taxon>
        <taxon>Episquamata</taxon>
        <taxon>Laterata</taxon>
        <taxon>Lacertibaenia</taxon>
        <taxon>Lacertidae</taxon>
        <taxon>Podarcis</taxon>
    </lineage>
</organism>
<sequence length="687" mass="76943">MNDVTCQSLFFISLPELRKLCAVKVTLNSQFAATEIRTAQRKMCRQLLHLHQDVLSSPVPGTLNQISVVMTILFYKSGKFQAYIEKNRSIMAMPERVVPAVFQTCLSYTLIAKLAPNWNQAGHLLIQGKDFLSQRGKQNAVVMDINVSETQLCISVEVFTVRLPPPELEEFNISANILKKFDSDNNAIIQKYSILSNWCYVLPSMKMGQIISISHIIPPDTPFQSYSDLQLHWENLYGYILPEDPGIYCNVYFKLIGEYPFSCIRSQPVQYFPRVDLEGVLSAFAADLKTVIPHICGLPVKMISKALYATKDLTQSSVQVKKVSSKPANLTGKRNCKVTLTQVPVIPKKGMLSSSACAIENSHKMELKANQPKTDIFTNLSLLAEDKNIEAPGRKVYSRKQEKTSEESAGMLNSKVSFKTSNNTLRNYSTRIIPIFKGKLLQMDKQTTKATHEKKRQNASKVMNTAAKLAVFKPSTDQVNKLLRDASLKNITNGSALRIQTGKANVKSSKLALKEKNENYGHLANYALANGGVLDRDSSKFKSIRLNSSLKSPSDFAVHHVSVVHQHLNTPSNFRTSQNTLTTESKKSHPCMSHSDVDEGNPRIFHNQIQSSAEEEKMNAYSLCSSVHSRAKQGDHKESLGISQQDTIKTSSHHLQGNCLQVYQVIKVFNPFQRRSFLILLIHTKTA</sequence>
<protein>
    <submittedName>
        <fullName evidence="3">Chromosome 18 open reading frame 63</fullName>
    </submittedName>
</protein>
<reference evidence="3 4" key="1">
    <citation type="journal article" date="2019" name="Proc. Natl. Acad. Sci. U.S.A.">
        <title>Regulatory changes in pterin and carotenoid genes underlie balanced color polymorphisms in the wall lizard.</title>
        <authorList>
            <person name="Andrade P."/>
            <person name="Pinho C."/>
            <person name="Perez I de Lanuza G."/>
            <person name="Afonso S."/>
            <person name="Brejcha J."/>
            <person name="Rubin C.J."/>
            <person name="Wallerman O."/>
            <person name="Pereira P."/>
            <person name="Sabatino S.J."/>
            <person name="Bellati A."/>
            <person name="Pellitteri-Rosa D."/>
            <person name="Bosakova Z."/>
            <person name="Bunikis I."/>
            <person name="Carretero M.A."/>
            <person name="Feiner N."/>
            <person name="Marsik P."/>
            <person name="Pauperio F."/>
            <person name="Salvi D."/>
            <person name="Soler L."/>
            <person name="While G.M."/>
            <person name="Uller T."/>
            <person name="Font E."/>
            <person name="Andersson L."/>
            <person name="Carneiro M."/>
        </authorList>
    </citation>
    <scope>NUCLEOTIDE SEQUENCE</scope>
</reference>
<proteinExistence type="predicted"/>
<dbReference type="Pfam" id="PF15813">
    <property type="entry name" value="DUF4708"/>
    <property type="match status" value="1"/>
</dbReference>
<dbReference type="PANTHER" id="PTHR28495">
    <property type="entry name" value="HYPOTHETICAL PROTEIN LOC100359752"/>
    <property type="match status" value="1"/>
</dbReference>
<keyword evidence="4" id="KW-1185">Reference proteome</keyword>
<feature type="compositionally biased region" description="Polar residues" evidence="1">
    <location>
        <begin position="571"/>
        <end position="583"/>
    </location>
</feature>
<evidence type="ECO:0000256" key="1">
    <source>
        <dbReference type="SAM" id="MobiDB-lite"/>
    </source>
</evidence>
<dbReference type="Ensembl" id="ENSPMRT00000008852.1">
    <property type="protein sequence ID" value="ENSPMRP00000008276.1"/>
    <property type="gene ID" value="ENSPMRG00000005600.1"/>
</dbReference>
<gene>
    <name evidence="3" type="primary">C18orf63</name>
</gene>
<reference evidence="3" key="3">
    <citation type="submission" date="2025-09" db="UniProtKB">
        <authorList>
            <consortium name="Ensembl"/>
        </authorList>
    </citation>
    <scope>IDENTIFICATION</scope>
</reference>
<name>A0A670I9A4_PODMU</name>
<dbReference type="OMA" id="DFQMHWK"/>
<dbReference type="InterPro" id="IPR031643">
    <property type="entry name" value="DUF4708"/>
</dbReference>
<evidence type="ECO:0000313" key="3">
    <source>
        <dbReference type="Ensembl" id="ENSPMRP00000008276.1"/>
    </source>
</evidence>
<reference evidence="3" key="2">
    <citation type="submission" date="2025-08" db="UniProtKB">
        <authorList>
            <consortium name="Ensembl"/>
        </authorList>
    </citation>
    <scope>IDENTIFICATION</scope>
</reference>
<feature type="region of interest" description="Disordered" evidence="1">
    <location>
        <begin position="571"/>
        <end position="602"/>
    </location>
</feature>
<dbReference type="GO" id="GO:0008584">
    <property type="term" value="P:male gonad development"/>
    <property type="evidence" value="ECO:0007669"/>
    <property type="project" value="Ensembl"/>
</dbReference>
<dbReference type="GeneTree" id="ENSGT00390000007627"/>
<feature type="domain" description="DUF4708" evidence="2">
    <location>
        <begin position="7"/>
        <end position="273"/>
    </location>
</feature>